<comment type="subcellular location">
    <subcellularLocation>
        <location evidence="1">Nucleus</location>
    </subcellularLocation>
</comment>
<organism evidence="2 3">
    <name type="scientific">Portunus trituberculatus</name>
    <name type="common">Swimming crab</name>
    <name type="synonym">Neptunus trituberculatus</name>
    <dbReference type="NCBI Taxonomy" id="210409"/>
    <lineage>
        <taxon>Eukaryota</taxon>
        <taxon>Metazoa</taxon>
        <taxon>Ecdysozoa</taxon>
        <taxon>Arthropoda</taxon>
        <taxon>Crustacea</taxon>
        <taxon>Multicrustacea</taxon>
        <taxon>Malacostraca</taxon>
        <taxon>Eumalacostraca</taxon>
        <taxon>Eucarida</taxon>
        <taxon>Decapoda</taxon>
        <taxon>Pleocyemata</taxon>
        <taxon>Brachyura</taxon>
        <taxon>Eubrachyura</taxon>
        <taxon>Portunoidea</taxon>
        <taxon>Portunidae</taxon>
        <taxon>Portuninae</taxon>
        <taxon>Portunus</taxon>
    </lineage>
</organism>
<comment type="caution">
    <text evidence="2">The sequence shown here is derived from an EMBL/GenBank/DDBJ whole genome shotgun (WGS) entry which is preliminary data.</text>
</comment>
<dbReference type="Pfam" id="PF13384">
    <property type="entry name" value="HTH_23"/>
    <property type="match status" value="1"/>
</dbReference>
<evidence type="ECO:0000256" key="1">
    <source>
        <dbReference type="ARBA" id="ARBA00004123"/>
    </source>
</evidence>
<accession>A0A5B7CZ23</accession>
<gene>
    <name evidence="2" type="ORF">E2C01_007069</name>
</gene>
<dbReference type="AlphaFoldDB" id="A0A5B7CZ23"/>
<dbReference type="EMBL" id="VSRR010000343">
    <property type="protein sequence ID" value="MPC14305.1"/>
    <property type="molecule type" value="Genomic_DNA"/>
</dbReference>
<sequence length="104" mass="12387">MVFQPRRETCLYERLSFLWLWSAGLSLRSIARRSGRSPHTVRRWLRWWERNGRLPKKLGGHQRYLFLTTNNNFHSEIKPVAPSCSYSHMNSNRHQKLSAVPQIP</sequence>
<dbReference type="InterPro" id="IPR009057">
    <property type="entry name" value="Homeodomain-like_sf"/>
</dbReference>
<evidence type="ECO:0000313" key="3">
    <source>
        <dbReference type="Proteomes" id="UP000324222"/>
    </source>
</evidence>
<dbReference type="GO" id="GO:0005634">
    <property type="term" value="C:nucleus"/>
    <property type="evidence" value="ECO:0007669"/>
    <property type="project" value="UniProtKB-SubCell"/>
</dbReference>
<dbReference type="SUPFAM" id="SSF46689">
    <property type="entry name" value="Homeodomain-like"/>
    <property type="match status" value="1"/>
</dbReference>
<dbReference type="Proteomes" id="UP000324222">
    <property type="component" value="Unassembled WGS sequence"/>
</dbReference>
<proteinExistence type="predicted"/>
<reference evidence="2 3" key="1">
    <citation type="submission" date="2019-05" db="EMBL/GenBank/DDBJ databases">
        <title>Another draft genome of Portunus trituberculatus and its Hox gene families provides insights of decapod evolution.</title>
        <authorList>
            <person name="Jeong J.-H."/>
            <person name="Song I."/>
            <person name="Kim S."/>
            <person name="Choi T."/>
            <person name="Kim D."/>
            <person name="Ryu S."/>
            <person name="Kim W."/>
        </authorList>
    </citation>
    <scope>NUCLEOTIDE SEQUENCE [LARGE SCALE GENOMIC DNA]</scope>
    <source>
        <tissue evidence="2">Muscle</tissue>
    </source>
</reference>
<keyword evidence="3" id="KW-1185">Reference proteome</keyword>
<name>A0A5B7CZ23_PORTR</name>
<evidence type="ECO:0000313" key="2">
    <source>
        <dbReference type="EMBL" id="MPC14305.1"/>
    </source>
</evidence>
<protein>
    <submittedName>
        <fullName evidence="2">Uncharacterized protein</fullName>
    </submittedName>
</protein>